<proteinExistence type="predicted"/>
<comment type="caution">
    <text evidence="1">The sequence shown here is derived from an EMBL/GenBank/DDBJ whole genome shotgun (WGS) entry which is preliminary data.</text>
</comment>
<gene>
    <name evidence="1" type="ORF">scyTo_0019575</name>
</gene>
<evidence type="ECO:0000313" key="1">
    <source>
        <dbReference type="EMBL" id="GCB79629.1"/>
    </source>
</evidence>
<protein>
    <submittedName>
        <fullName evidence="1">Uncharacterized protein</fullName>
    </submittedName>
</protein>
<evidence type="ECO:0000313" key="2">
    <source>
        <dbReference type="Proteomes" id="UP000288216"/>
    </source>
</evidence>
<dbReference type="Proteomes" id="UP000288216">
    <property type="component" value="Unassembled WGS sequence"/>
</dbReference>
<dbReference type="AlphaFoldDB" id="A0A401Q2H1"/>
<sequence>MSASYLETLALQGREAGDLKQQLSARDKELEELAKLDTTESQDRFIELAALRTLLDDKDQLILNLLEDGKERDCVLSCLQEQLRDCALLKVSMKQTL</sequence>
<dbReference type="OrthoDB" id="10255000at2759"/>
<name>A0A401Q2H1_SCYTO</name>
<keyword evidence="2" id="KW-1185">Reference proteome</keyword>
<organism evidence="1 2">
    <name type="scientific">Scyliorhinus torazame</name>
    <name type="common">Cloudy catshark</name>
    <name type="synonym">Catulus torazame</name>
    <dbReference type="NCBI Taxonomy" id="75743"/>
    <lineage>
        <taxon>Eukaryota</taxon>
        <taxon>Metazoa</taxon>
        <taxon>Chordata</taxon>
        <taxon>Craniata</taxon>
        <taxon>Vertebrata</taxon>
        <taxon>Chondrichthyes</taxon>
        <taxon>Elasmobranchii</taxon>
        <taxon>Galeomorphii</taxon>
        <taxon>Galeoidea</taxon>
        <taxon>Carcharhiniformes</taxon>
        <taxon>Scyliorhinidae</taxon>
        <taxon>Scyliorhinus</taxon>
    </lineage>
</organism>
<accession>A0A401Q2H1</accession>
<reference evidence="1 2" key="1">
    <citation type="journal article" date="2018" name="Nat. Ecol. Evol.">
        <title>Shark genomes provide insights into elasmobranch evolution and the origin of vertebrates.</title>
        <authorList>
            <person name="Hara Y"/>
            <person name="Yamaguchi K"/>
            <person name="Onimaru K"/>
            <person name="Kadota M"/>
            <person name="Koyanagi M"/>
            <person name="Keeley SD"/>
            <person name="Tatsumi K"/>
            <person name="Tanaka K"/>
            <person name="Motone F"/>
            <person name="Kageyama Y"/>
            <person name="Nozu R"/>
            <person name="Adachi N"/>
            <person name="Nishimura O"/>
            <person name="Nakagawa R"/>
            <person name="Tanegashima C"/>
            <person name="Kiyatake I"/>
            <person name="Matsumoto R"/>
            <person name="Murakumo K"/>
            <person name="Nishida K"/>
            <person name="Terakita A"/>
            <person name="Kuratani S"/>
            <person name="Sato K"/>
            <person name="Hyodo S Kuraku.S."/>
        </authorList>
    </citation>
    <scope>NUCLEOTIDE SEQUENCE [LARGE SCALE GENOMIC DNA]</scope>
</reference>
<dbReference type="EMBL" id="BFAA01014705">
    <property type="protein sequence ID" value="GCB79629.1"/>
    <property type="molecule type" value="Genomic_DNA"/>
</dbReference>